<name>A0A1I7SB02_BURXY</name>
<dbReference type="WBParaSite" id="BXY_1019900.1">
    <property type="protein sequence ID" value="BXY_1019900.1"/>
    <property type="gene ID" value="BXY_1019900"/>
</dbReference>
<sequence>MEHKRLVELVRMFFKARIGEGVVAGHVGKAKAMSEVHEDVVLFTVEVLNSFRNALNIPHQFKLSSESSKRKFVDNRFMFVVRDSYKIFIGEKMLEKKVETARIMSQLMDEVLLVIVKLLVFFRHRKLSVNAAIILLDNNSNEMFDGYLQFSEDTTCKIERL</sequence>
<reference evidence="4" key="1">
    <citation type="submission" date="2016-11" db="UniProtKB">
        <authorList>
            <consortium name="WormBaseParasite"/>
        </authorList>
    </citation>
    <scope>IDENTIFICATION</scope>
</reference>
<proteinExistence type="predicted"/>
<protein>
    <submittedName>
        <fullName evidence="1">(pine wood nematode) hypothetical protein</fullName>
    </submittedName>
</protein>
<gene>
    <name evidence="1" type="ORF">BXYJ_LOCUS6026</name>
</gene>
<dbReference type="Proteomes" id="UP000582659">
    <property type="component" value="Unassembled WGS sequence"/>
</dbReference>
<dbReference type="AlphaFoldDB" id="A0A1I7SB02"/>
<evidence type="ECO:0000313" key="4">
    <source>
        <dbReference type="WBParaSite" id="BXY_1019900.1"/>
    </source>
</evidence>
<evidence type="ECO:0000313" key="1">
    <source>
        <dbReference type="EMBL" id="CAD5220133.1"/>
    </source>
</evidence>
<dbReference type="Proteomes" id="UP000095284">
    <property type="component" value="Unplaced"/>
</dbReference>
<dbReference type="EMBL" id="CAJFDI010000003">
    <property type="protein sequence ID" value="CAD5220133.1"/>
    <property type="molecule type" value="Genomic_DNA"/>
</dbReference>
<dbReference type="EMBL" id="CAJFCV020000003">
    <property type="protein sequence ID" value="CAG9105978.1"/>
    <property type="molecule type" value="Genomic_DNA"/>
</dbReference>
<keyword evidence="3" id="KW-1185">Reference proteome</keyword>
<reference evidence="1" key="2">
    <citation type="submission" date="2020-09" db="EMBL/GenBank/DDBJ databases">
        <authorList>
            <person name="Kikuchi T."/>
        </authorList>
    </citation>
    <scope>NUCLEOTIDE SEQUENCE</scope>
    <source>
        <strain evidence="1">Ka4C1</strain>
    </source>
</reference>
<dbReference type="Proteomes" id="UP000659654">
    <property type="component" value="Unassembled WGS sequence"/>
</dbReference>
<accession>A0A1I7SB02</accession>
<evidence type="ECO:0000313" key="2">
    <source>
        <dbReference type="Proteomes" id="UP000095284"/>
    </source>
</evidence>
<evidence type="ECO:0000313" key="3">
    <source>
        <dbReference type="Proteomes" id="UP000659654"/>
    </source>
</evidence>
<organism evidence="2 4">
    <name type="scientific">Bursaphelenchus xylophilus</name>
    <name type="common">Pinewood nematode worm</name>
    <name type="synonym">Aphelenchoides xylophilus</name>
    <dbReference type="NCBI Taxonomy" id="6326"/>
    <lineage>
        <taxon>Eukaryota</taxon>
        <taxon>Metazoa</taxon>
        <taxon>Ecdysozoa</taxon>
        <taxon>Nematoda</taxon>
        <taxon>Chromadorea</taxon>
        <taxon>Rhabditida</taxon>
        <taxon>Tylenchina</taxon>
        <taxon>Tylenchomorpha</taxon>
        <taxon>Aphelenchoidea</taxon>
        <taxon>Aphelenchoididae</taxon>
        <taxon>Bursaphelenchus</taxon>
    </lineage>
</organism>